<keyword evidence="2" id="KW-0378">Hydrolase</keyword>
<dbReference type="InterPro" id="IPR000917">
    <property type="entry name" value="Sulfatase_N"/>
</dbReference>
<dbReference type="AlphaFoldDB" id="A0A430AJM8"/>
<dbReference type="Proteomes" id="UP000288669">
    <property type="component" value="Unassembled WGS sequence"/>
</dbReference>
<dbReference type="EMBL" id="NGJZ01000001">
    <property type="protein sequence ID" value="RSU08316.1"/>
    <property type="molecule type" value="Genomic_DNA"/>
</dbReference>
<evidence type="ECO:0000256" key="2">
    <source>
        <dbReference type="ARBA" id="ARBA00022801"/>
    </source>
</evidence>
<gene>
    <name evidence="4" type="ORF">CBF30_03490</name>
</gene>
<dbReference type="OrthoDB" id="9762324at2"/>
<proteinExistence type="predicted"/>
<evidence type="ECO:0000256" key="1">
    <source>
        <dbReference type="ARBA" id="ARBA00022723"/>
    </source>
</evidence>
<keyword evidence="1" id="KW-0479">Metal-binding</keyword>
<dbReference type="RefSeq" id="WP_126822803.1">
    <property type="nucleotide sequence ID" value="NZ_JBHLWU010000001.1"/>
</dbReference>
<dbReference type="GO" id="GO:0046872">
    <property type="term" value="F:metal ion binding"/>
    <property type="evidence" value="ECO:0007669"/>
    <property type="project" value="UniProtKB-KW"/>
</dbReference>
<dbReference type="CDD" id="cd16148">
    <property type="entry name" value="sulfatase_like"/>
    <property type="match status" value="1"/>
</dbReference>
<evidence type="ECO:0000259" key="3">
    <source>
        <dbReference type="Pfam" id="PF00884"/>
    </source>
</evidence>
<comment type="caution">
    <text evidence="4">The sequence shown here is derived from an EMBL/GenBank/DDBJ whole genome shotgun (WGS) entry which is preliminary data.</text>
</comment>
<dbReference type="Gene3D" id="3.40.720.10">
    <property type="entry name" value="Alkaline Phosphatase, subunit A"/>
    <property type="match status" value="1"/>
</dbReference>
<sequence>MKKRAVMIMFDTLTRDFLPNFGNEWIHAPNFKRLQSKMITFNQFYGGSMPCMPARRELQTGRYNFLHRSWGPLESFDNSVFERLQEQDIYCHLVTDHSHYFEDGGATYHNRYSTWEGFRGQEGDRWMPRTITMENKNVNPLNKEGISVVQHYANRTQQLKEDDYSSVKTINAGLNFLKNHHDKDRWFLQIECFDPHEPFYVPEKYRDIYENIAADRVPYWPKYQNKDNVSEEDKINMRKEYAALISMCDFHLGRLLDYFDEKNMWDDTLIIVNTDHGFLLGEHDWYGKNIAPMYEEIIHIPFFMHVPSYQDKQGKSVEGIAQTIDIASTLLDYFDIIDEFDRDGKSLINIIDDELNHETIIFGTNGGHVCIYDGHYTYMRASANSDNGPIAQQTLAVTMMRGFFPNKLLENIRLIQGNRFTDGYPVIEIGSVSNIDSYSLGNLLFDMKLDSKQNKPLNDNIIESRMIEKLIKKMTDIEAPESEFIRLGLKG</sequence>
<dbReference type="PANTHER" id="PTHR45953">
    <property type="entry name" value="IDURONATE 2-SULFATASE"/>
    <property type="match status" value="1"/>
</dbReference>
<evidence type="ECO:0000313" key="4">
    <source>
        <dbReference type="EMBL" id="RSU08316.1"/>
    </source>
</evidence>
<dbReference type="SUPFAM" id="SSF53649">
    <property type="entry name" value="Alkaline phosphatase-like"/>
    <property type="match status" value="1"/>
</dbReference>
<dbReference type="GO" id="GO:0005737">
    <property type="term" value="C:cytoplasm"/>
    <property type="evidence" value="ECO:0007669"/>
    <property type="project" value="TreeGrafter"/>
</dbReference>
<feature type="domain" description="Sulfatase N-terminal" evidence="3">
    <location>
        <begin position="6"/>
        <end position="336"/>
    </location>
</feature>
<keyword evidence="5" id="KW-1185">Reference proteome</keyword>
<organism evidence="4 5">
    <name type="scientific">Vagococcus entomophilus</name>
    <dbReference type="NCBI Taxonomy" id="1160095"/>
    <lineage>
        <taxon>Bacteria</taxon>
        <taxon>Bacillati</taxon>
        <taxon>Bacillota</taxon>
        <taxon>Bacilli</taxon>
        <taxon>Lactobacillales</taxon>
        <taxon>Enterococcaceae</taxon>
        <taxon>Vagococcus</taxon>
    </lineage>
</organism>
<evidence type="ECO:0000313" key="5">
    <source>
        <dbReference type="Proteomes" id="UP000288669"/>
    </source>
</evidence>
<name>A0A430AJM8_9ENTE</name>
<protein>
    <submittedName>
        <fullName evidence="4">Sulfatase</fullName>
    </submittedName>
</protein>
<dbReference type="PANTHER" id="PTHR45953:SF1">
    <property type="entry name" value="IDURONATE 2-SULFATASE"/>
    <property type="match status" value="1"/>
</dbReference>
<dbReference type="GO" id="GO:0008484">
    <property type="term" value="F:sulfuric ester hydrolase activity"/>
    <property type="evidence" value="ECO:0007669"/>
    <property type="project" value="TreeGrafter"/>
</dbReference>
<reference evidence="4 5" key="1">
    <citation type="submission" date="2017-05" db="EMBL/GenBank/DDBJ databases">
        <title>Vagococcus spp. assemblies.</title>
        <authorList>
            <person name="Gulvik C.A."/>
        </authorList>
    </citation>
    <scope>NUCLEOTIDE SEQUENCE [LARGE SCALE GENOMIC DNA]</scope>
    <source>
        <strain evidence="4 5">DSM 24756</strain>
    </source>
</reference>
<accession>A0A430AJM8</accession>
<dbReference type="Pfam" id="PF00884">
    <property type="entry name" value="Sulfatase"/>
    <property type="match status" value="1"/>
</dbReference>
<dbReference type="InterPro" id="IPR017850">
    <property type="entry name" value="Alkaline_phosphatase_core_sf"/>
</dbReference>